<dbReference type="Proteomes" id="UP000807342">
    <property type="component" value="Unassembled WGS sequence"/>
</dbReference>
<dbReference type="OrthoDB" id="3221235at2759"/>
<dbReference type="AlphaFoldDB" id="A0A9P5X5X6"/>
<proteinExistence type="predicted"/>
<dbReference type="EMBL" id="MU151391">
    <property type="protein sequence ID" value="KAF9444239.1"/>
    <property type="molecule type" value="Genomic_DNA"/>
</dbReference>
<dbReference type="Gene3D" id="1.20.1280.50">
    <property type="match status" value="1"/>
</dbReference>
<evidence type="ECO:0008006" key="3">
    <source>
        <dbReference type="Google" id="ProtNLM"/>
    </source>
</evidence>
<evidence type="ECO:0000313" key="1">
    <source>
        <dbReference type="EMBL" id="KAF9444239.1"/>
    </source>
</evidence>
<accession>A0A9P5X5X6</accession>
<protein>
    <recommendedName>
        <fullName evidence="3">F-box domain-containing protein</fullName>
    </recommendedName>
</protein>
<feature type="non-terminal residue" evidence="1">
    <location>
        <position position="172"/>
    </location>
</feature>
<comment type="caution">
    <text evidence="1">The sequence shown here is derived from an EMBL/GenBank/DDBJ whole genome shotgun (WGS) entry which is preliminary data.</text>
</comment>
<keyword evidence="2" id="KW-1185">Reference proteome</keyword>
<organism evidence="1 2">
    <name type="scientific">Macrolepiota fuliginosa MF-IS2</name>
    <dbReference type="NCBI Taxonomy" id="1400762"/>
    <lineage>
        <taxon>Eukaryota</taxon>
        <taxon>Fungi</taxon>
        <taxon>Dikarya</taxon>
        <taxon>Basidiomycota</taxon>
        <taxon>Agaricomycotina</taxon>
        <taxon>Agaricomycetes</taxon>
        <taxon>Agaricomycetidae</taxon>
        <taxon>Agaricales</taxon>
        <taxon>Agaricineae</taxon>
        <taxon>Agaricaceae</taxon>
        <taxon>Macrolepiota</taxon>
    </lineage>
</organism>
<gene>
    <name evidence="1" type="ORF">P691DRAFT_677985</name>
</gene>
<evidence type="ECO:0000313" key="2">
    <source>
        <dbReference type="Proteomes" id="UP000807342"/>
    </source>
</evidence>
<reference evidence="1" key="1">
    <citation type="submission" date="2020-11" db="EMBL/GenBank/DDBJ databases">
        <authorList>
            <consortium name="DOE Joint Genome Institute"/>
            <person name="Ahrendt S."/>
            <person name="Riley R."/>
            <person name="Andreopoulos W."/>
            <person name="Labutti K."/>
            <person name="Pangilinan J."/>
            <person name="Ruiz-Duenas F.J."/>
            <person name="Barrasa J.M."/>
            <person name="Sanchez-Garcia M."/>
            <person name="Camarero S."/>
            <person name="Miyauchi S."/>
            <person name="Serrano A."/>
            <person name="Linde D."/>
            <person name="Babiker R."/>
            <person name="Drula E."/>
            <person name="Ayuso-Fernandez I."/>
            <person name="Pacheco R."/>
            <person name="Padilla G."/>
            <person name="Ferreira P."/>
            <person name="Barriuso J."/>
            <person name="Kellner H."/>
            <person name="Castanera R."/>
            <person name="Alfaro M."/>
            <person name="Ramirez L."/>
            <person name="Pisabarro A.G."/>
            <person name="Kuo A."/>
            <person name="Tritt A."/>
            <person name="Lipzen A."/>
            <person name="He G."/>
            <person name="Yan M."/>
            <person name="Ng V."/>
            <person name="Cullen D."/>
            <person name="Martin F."/>
            <person name="Rosso M.-N."/>
            <person name="Henrissat B."/>
            <person name="Hibbett D."/>
            <person name="Martinez A.T."/>
            <person name="Grigoriev I.V."/>
        </authorList>
    </citation>
    <scope>NUCLEOTIDE SEQUENCE</scope>
    <source>
        <strain evidence="1">MF-IS2</strain>
    </source>
</reference>
<name>A0A9P5X5X6_9AGAR</name>
<sequence length="172" mass="19425">MKSLDSVDSKINCLRDRLSTLSLEQRQLRASLESYKGLLSPIRRLHPEILQEVFCHCLPITHNAVMSATEAPLVLGRVCSRWRRIAYSTPELWASIHIVIIIPPRPSSCQAQQAIALQHAVAVWLSRSGTLPLSISLVDPDLYPHQPQSPTTAMNDQIRSYLDLIAPYAHRW</sequence>